<keyword evidence="5 7" id="KW-1133">Transmembrane helix</keyword>
<feature type="transmembrane region" description="Helical" evidence="7">
    <location>
        <begin position="587"/>
        <end position="612"/>
    </location>
</feature>
<evidence type="ECO:0000256" key="5">
    <source>
        <dbReference type="ARBA" id="ARBA00022989"/>
    </source>
</evidence>
<dbReference type="InterPro" id="IPR010656">
    <property type="entry name" value="DctM"/>
</dbReference>
<evidence type="ECO:0000313" key="10">
    <source>
        <dbReference type="Proteomes" id="UP000004509"/>
    </source>
</evidence>
<feature type="domain" description="TRAP C4-dicarboxylate transport system permease DctM subunit" evidence="8">
    <location>
        <begin position="201"/>
        <end position="607"/>
    </location>
</feature>
<feature type="transmembrane region" description="Helical" evidence="7">
    <location>
        <begin position="458"/>
        <end position="484"/>
    </location>
</feature>
<evidence type="ECO:0000256" key="7">
    <source>
        <dbReference type="SAM" id="Phobius"/>
    </source>
</evidence>
<keyword evidence="4 7" id="KW-0812">Transmembrane</keyword>
<dbReference type="EMBL" id="ACYH01000014">
    <property type="protein sequence ID" value="EEV21013.1"/>
    <property type="molecule type" value="Genomic_DNA"/>
</dbReference>
<dbReference type="STRING" id="596324.TREVI0001_2399"/>
<evidence type="ECO:0000259" key="8">
    <source>
        <dbReference type="Pfam" id="PF06808"/>
    </source>
</evidence>
<feature type="transmembrane region" description="Helical" evidence="7">
    <location>
        <begin position="152"/>
        <end position="175"/>
    </location>
</feature>
<gene>
    <name evidence="9" type="ORF">TREVI0001_2399</name>
</gene>
<keyword evidence="2" id="KW-1003">Cell membrane</keyword>
<dbReference type="PRINTS" id="PR01435">
    <property type="entry name" value="NPOXDRDTASE5"/>
</dbReference>
<feature type="transmembrane region" description="Helical" evidence="7">
    <location>
        <begin position="12"/>
        <end position="32"/>
    </location>
</feature>
<dbReference type="InterPro" id="IPR004681">
    <property type="entry name" value="TRAP_DctM"/>
</dbReference>
<keyword evidence="3" id="KW-0997">Cell inner membrane</keyword>
<comment type="caution">
    <text evidence="9">The sequence shown here is derived from an EMBL/GenBank/DDBJ whole genome shotgun (WGS) entry which is preliminary data.</text>
</comment>
<dbReference type="eggNOG" id="COG1593">
    <property type="taxonomic scope" value="Bacteria"/>
</dbReference>
<feature type="transmembrane region" description="Helical" evidence="7">
    <location>
        <begin position="195"/>
        <end position="225"/>
    </location>
</feature>
<feature type="transmembrane region" description="Helical" evidence="7">
    <location>
        <begin position="546"/>
        <end position="567"/>
    </location>
</feature>
<evidence type="ECO:0000313" key="9">
    <source>
        <dbReference type="EMBL" id="EEV21013.1"/>
    </source>
</evidence>
<evidence type="ECO:0000256" key="1">
    <source>
        <dbReference type="ARBA" id="ARBA00004429"/>
    </source>
</evidence>
<dbReference type="PANTHER" id="PTHR33362">
    <property type="entry name" value="SIALIC ACID TRAP TRANSPORTER PERMEASE PROTEIN SIAT-RELATED"/>
    <property type="match status" value="1"/>
</dbReference>
<organism evidence="9 10">
    <name type="scientific">Treponema vincentii ATCC 35580</name>
    <dbReference type="NCBI Taxonomy" id="596324"/>
    <lineage>
        <taxon>Bacteria</taxon>
        <taxon>Pseudomonadati</taxon>
        <taxon>Spirochaetota</taxon>
        <taxon>Spirochaetia</taxon>
        <taxon>Spirochaetales</taxon>
        <taxon>Treponemataceae</taxon>
        <taxon>Treponema</taxon>
    </lineage>
</organism>
<evidence type="ECO:0000256" key="2">
    <source>
        <dbReference type="ARBA" id="ARBA00022475"/>
    </source>
</evidence>
<feature type="transmembrane region" description="Helical" evidence="7">
    <location>
        <begin position="286"/>
        <end position="319"/>
    </location>
</feature>
<feature type="transmembrane region" description="Helical" evidence="7">
    <location>
        <begin position="84"/>
        <end position="109"/>
    </location>
</feature>
<comment type="subcellular location">
    <subcellularLocation>
        <location evidence="1">Cell inner membrane</location>
        <topology evidence="1">Multi-pass membrane protein</topology>
    </subcellularLocation>
</comment>
<accession>C8PNK2</accession>
<dbReference type="Proteomes" id="UP000004509">
    <property type="component" value="Unassembled WGS sequence"/>
</dbReference>
<reference evidence="9 10" key="1">
    <citation type="submission" date="2009-07" db="EMBL/GenBank/DDBJ databases">
        <authorList>
            <person name="Madupu R."/>
            <person name="Sebastian Y."/>
            <person name="Durkin A.S."/>
            <person name="Torralba M."/>
            <person name="Methe B."/>
            <person name="Sutton G.G."/>
            <person name="Strausberg R.L."/>
            <person name="Nelson K.E."/>
        </authorList>
    </citation>
    <scope>NUCLEOTIDE SEQUENCE [LARGE SCALE GENOMIC DNA]</scope>
    <source>
        <strain evidence="9 10">ATCC 35580</strain>
    </source>
</reference>
<dbReference type="AlphaFoldDB" id="C8PNK2"/>
<proteinExistence type="predicted"/>
<dbReference type="GO" id="GO:0005886">
    <property type="term" value="C:plasma membrane"/>
    <property type="evidence" value="ECO:0007669"/>
    <property type="project" value="UniProtKB-SubCell"/>
</dbReference>
<feature type="transmembrane region" description="Helical" evidence="7">
    <location>
        <begin position="504"/>
        <end position="534"/>
    </location>
</feature>
<dbReference type="Pfam" id="PF06808">
    <property type="entry name" value="DctM"/>
    <property type="match status" value="1"/>
</dbReference>
<keyword evidence="6 7" id="KW-0472">Membrane</keyword>
<feature type="transmembrane region" description="Helical" evidence="7">
    <location>
        <begin position="121"/>
        <end position="140"/>
    </location>
</feature>
<sequence length="613" mass="66464">MYDINMRKTVNLFVLLLVGILIILPIVFFFISEIGGAPILDGERLIIHAVFIFACFAGMITSADNKQLSIEVFNLKLSDKLKVAVMRINNGITAAVLTAIFFACFPNILAVIDSADLLWGVPVRFIFCALPLMFFAQLFLCLKKKNMLVSSMVGLITGLFISCGSIATIVYTLLGSDIPLLTSCALFWQSLSAPLLLPIILVLIAAALFGLPLFIVLLGITYTAFSQGGGYVDVIPLEMYHILTDTSIAAIPLFTIAGCLLAEGSAGRRLMELVRGSVGWIRGGVIISSVLVLTFFTTFTGASGVTILALGPLISLILTGNGYSKDDSESLITASGSLGILFPPSMAIIIFGVTNIMTVDIFDVFKGAVLPGILLTLSMIVIGVIRDRSKMRIPFSWAALKTALFGSFFELLLPVFIIVLYFSGLFSLLQTAAFTVLYTCVLEVIIRRDFSWKQAAAFILKSIPVAGGVLIIIGAAKGLAYYLIDANVPAILTDIVQTYIHSKYIFLLLLNVLLIFVGCIMDLYSAILVVSPLVMPIAESFGIHPIHTGVIFLMNLALGFLTPPIGMDLFIASYTFNKPVIKIVKNILPFLGIQSIILLLVTYIPWLTTVFLQ</sequence>
<evidence type="ECO:0000256" key="4">
    <source>
        <dbReference type="ARBA" id="ARBA00022692"/>
    </source>
</evidence>
<evidence type="ECO:0000256" key="6">
    <source>
        <dbReference type="ARBA" id="ARBA00023136"/>
    </source>
</evidence>
<name>C8PNK2_9SPIR</name>
<dbReference type="NCBIfam" id="TIGR00786">
    <property type="entry name" value="dctM"/>
    <property type="match status" value="1"/>
</dbReference>
<feature type="transmembrane region" description="Helical" evidence="7">
    <location>
        <begin position="428"/>
        <end position="446"/>
    </location>
</feature>
<evidence type="ECO:0000256" key="3">
    <source>
        <dbReference type="ARBA" id="ARBA00022519"/>
    </source>
</evidence>
<protein>
    <submittedName>
        <fullName evidence="9">TRAP transporter, DctM subunit</fullName>
    </submittedName>
</protein>
<feature type="transmembrane region" description="Helical" evidence="7">
    <location>
        <begin position="44"/>
        <end position="63"/>
    </location>
</feature>
<feature type="transmembrane region" description="Helical" evidence="7">
    <location>
        <begin position="397"/>
        <end position="422"/>
    </location>
</feature>
<dbReference type="GO" id="GO:0022857">
    <property type="term" value="F:transmembrane transporter activity"/>
    <property type="evidence" value="ECO:0007669"/>
    <property type="project" value="TreeGrafter"/>
</dbReference>
<feature type="transmembrane region" description="Helical" evidence="7">
    <location>
        <begin position="331"/>
        <end position="353"/>
    </location>
</feature>
<feature type="transmembrane region" description="Helical" evidence="7">
    <location>
        <begin position="365"/>
        <end position="385"/>
    </location>
</feature>